<feature type="non-terminal residue" evidence="2">
    <location>
        <position position="1"/>
    </location>
</feature>
<protein>
    <submittedName>
        <fullName evidence="2">Uncharacterized protein</fullName>
    </submittedName>
</protein>
<reference evidence="2 3" key="1">
    <citation type="journal article" date="2018" name="Biotechnol. Biofuels">
        <title>Integrative visual omics of the white-rot fungus Polyporus brumalis exposes the biotechnological potential of its oxidative enzymes for delignifying raw plant biomass.</title>
        <authorList>
            <person name="Miyauchi S."/>
            <person name="Rancon A."/>
            <person name="Drula E."/>
            <person name="Hage H."/>
            <person name="Chaduli D."/>
            <person name="Favel A."/>
            <person name="Grisel S."/>
            <person name="Henrissat B."/>
            <person name="Herpoel-Gimbert I."/>
            <person name="Ruiz-Duenas F.J."/>
            <person name="Chevret D."/>
            <person name="Hainaut M."/>
            <person name="Lin J."/>
            <person name="Wang M."/>
            <person name="Pangilinan J."/>
            <person name="Lipzen A."/>
            <person name="Lesage-Meessen L."/>
            <person name="Navarro D."/>
            <person name="Riley R."/>
            <person name="Grigoriev I.V."/>
            <person name="Zhou S."/>
            <person name="Raouche S."/>
            <person name="Rosso M.N."/>
        </authorList>
    </citation>
    <scope>NUCLEOTIDE SEQUENCE [LARGE SCALE GENOMIC DNA]</scope>
    <source>
        <strain evidence="2 3">BRFM 1820</strain>
    </source>
</reference>
<gene>
    <name evidence="2" type="ORF">OH76DRAFT_1423216</name>
</gene>
<sequence>TLMVMNYGRGAPSRTQPLGSNTTAKLYGVDSVSNGMAAAAFVIVLFLLSGSSTFRPSDWQPHFEEFVKFLMKKRETRAIKHLMSHLDYHLFSVPGSRHVVTALPHADSDSDNEDWGALDEEFEEPAISRCIGPLRHDQRDIPGASAVLCRARVTAISRAMTGTAAAAAAAVARRIPGGEHDLNGPDTPPTRLPTPEGLDLSFVSRIPRDAESISVSLSWVHFAASQSNNRQGPAADPALAAHAVPIALRAPLEQAAEVLDADAPTAAPRQRCGTAKAPKSVQPIPAPAADVAAVPDAQADNAPRQRRVAATKASKNVQPVLPVPLPGPRRKASNSGPSTDTPAGLAPVPDADTVKPKPKL</sequence>
<evidence type="ECO:0000313" key="2">
    <source>
        <dbReference type="EMBL" id="RDX41268.1"/>
    </source>
</evidence>
<accession>A0A371CLW1</accession>
<evidence type="ECO:0000256" key="1">
    <source>
        <dbReference type="SAM" id="MobiDB-lite"/>
    </source>
</evidence>
<proteinExistence type="predicted"/>
<feature type="region of interest" description="Disordered" evidence="1">
    <location>
        <begin position="177"/>
        <end position="196"/>
    </location>
</feature>
<evidence type="ECO:0000313" key="3">
    <source>
        <dbReference type="Proteomes" id="UP000256964"/>
    </source>
</evidence>
<organism evidence="2 3">
    <name type="scientific">Lentinus brumalis</name>
    <dbReference type="NCBI Taxonomy" id="2498619"/>
    <lineage>
        <taxon>Eukaryota</taxon>
        <taxon>Fungi</taxon>
        <taxon>Dikarya</taxon>
        <taxon>Basidiomycota</taxon>
        <taxon>Agaricomycotina</taxon>
        <taxon>Agaricomycetes</taxon>
        <taxon>Polyporales</taxon>
        <taxon>Polyporaceae</taxon>
        <taxon>Lentinus</taxon>
    </lineage>
</organism>
<dbReference type="EMBL" id="KZ857517">
    <property type="protein sequence ID" value="RDX41268.1"/>
    <property type="molecule type" value="Genomic_DNA"/>
</dbReference>
<dbReference type="Proteomes" id="UP000256964">
    <property type="component" value="Unassembled WGS sequence"/>
</dbReference>
<name>A0A371CLW1_9APHY</name>
<feature type="region of interest" description="Disordered" evidence="1">
    <location>
        <begin position="298"/>
        <end position="360"/>
    </location>
</feature>
<dbReference type="AlphaFoldDB" id="A0A371CLW1"/>
<keyword evidence="3" id="KW-1185">Reference proteome</keyword>